<dbReference type="Proteomes" id="UP000660110">
    <property type="component" value="Unassembled WGS sequence"/>
</dbReference>
<evidence type="ECO:0000313" key="2">
    <source>
        <dbReference type="Proteomes" id="UP000660110"/>
    </source>
</evidence>
<accession>A0A917EUW4</accession>
<reference evidence="1" key="1">
    <citation type="journal article" date="2014" name="Int. J. Syst. Evol. Microbiol.">
        <title>Complete genome sequence of Corynebacterium casei LMG S-19264T (=DSM 44701T), isolated from a smear-ripened cheese.</title>
        <authorList>
            <consortium name="US DOE Joint Genome Institute (JGI-PGF)"/>
            <person name="Walter F."/>
            <person name="Albersmeier A."/>
            <person name="Kalinowski J."/>
            <person name="Ruckert C."/>
        </authorList>
    </citation>
    <scope>NUCLEOTIDE SEQUENCE</scope>
    <source>
        <strain evidence="1">CGMCC 1.12153</strain>
    </source>
</reference>
<proteinExistence type="predicted"/>
<gene>
    <name evidence="1" type="ORF">GCM10010954_05250</name>
</gene>
<name>A0A917EUW4_HALAA</name>
<sequence length="44" mass="5240">MLEENMDEADLTNANKLFDEFQQQMDKIFEDADLRPTNLKNEFS</sequence>
<protein>
    <submittedName>
        <fullName evidence="1">Uncharacterized protein</fullName>
    </submittedName>
</protein>
<organism evidence="1 2">
    <name type="scientific">Halobacillus andaensis</name>
    <dbReference type="NCBI Taxonomy" id="1176239"/>
    <lineage>
        <taxon>Bacteria</taxon>
        <taxon>Bacillati</taxon>
        <taxon>Bacillota</taxon>
        <taxon>Bacilli</taxon>
        <taxon>Bacillales</taxon>
        <taxon>Bacillaceae</taxon>
        <taxon>Halobacillus</taxon>
    </lineage>
</organism>
<evidence type="ECO:0000313" key="1">
    <source>
        <dbReference type="EMBL" id="GGF09732.1"/>
    </source>
</evidence>
<dbReference type="RefSeq" id="WP_268235621.1">
    <property type="nucleotide sequence ID" value="NZ_BMEL01000001.1"/>
</dbReference>
<comment type="caution">
    <text evidence="1">The sequence shown here is derived from an EMBL/GenBank/DDBJ whole genome shotgun (WGS) entry which is preliminary data.</text>
</comment>
<dbReference type="EMBL" id="BMEL01000001">
    <property type="protein sequence ID" value="GGF09732.1"/>
    <property type="molecule type" value="Genomic_DNA"/>
</dbReference>
<keyword evidence="2" id="KW-1185">Reference proteome</keyword>
<dbReference type="AlphaFoldDB" id="A0A917EUW4"/>
<reference evidence="1" key="2">
    <citation type="submission" date="2020-09" db="EMBL/GenBank/DDBJ databases">
        <authorList>
            <person name="Sun Q."/>
            <person name="Zhou Y."/>
        </authorList>
    </citation>
    <scope>NUCLEOTIDE SEQUENCE</scope>
    <source>
        <strain evidence="1">CGMCC 1.12153</strain>
    </source>
</reference>